<name>A0A846W1X4_9NOCA</name>
<dbReference type="Gene3D" id="3.10.129.10">
    <property type="entry name" value="Hotdog Thioesterase"/>
    <property type="match status" value="1"/>
</dbReference>
<dbReference type="InterPro" id="IPR029069">
    <property type="entry name" value="HotDog_dom_sf"/>
</dbReference>
<proteinExistence type="inferred from homology"/>
<reference evidence="3 4" key="1">
    <citation type="submission" date="2020-04" db="EMBL/GenBank/DDBJ databases">
        <title>MicrobeNet Type strains.</title>
        <authorList>
            <person name="Nicholson A.C."/>
        </authorList>
    </citation>
    <scope>NUCLEOTIDE SEQUENCE [LARGE SCALE GENOMIC DNA]</scope>
    <source>
        <strain evidence="3 4">DSM 44960</strain>
    </source>
</reference>
<dbReference type="CDD" id="cd03454">
    <property type="entry name" value="YdeM"/>
    <property type="match status" value="1"/>
</dbReference>
<dbReference type="PANTHER" id="PTHR43664">
    <property type="entry name" value="MONOAMINE OXIDASE-RELATED"/>
    <property type="match status" value="1"/>
</dbReference>
<accession>A0A846W1X4</accession>
<comment type="caution">
    <text evidence="3">The sequence shown here is derived from an EMBL/GenBank/DDBJ whole genome shotgun (WGS) entry which is preliminary data.</text>
</comment>
<dbReference type="InterPro" id="IPR052342">
    <property type="entry name" value="MCH/BMMD"/>
</dbReference>
<dbReference type="Pfam" id="PF01575">
    <property type="entry name" value="MaoC_dehydratas"/>
    <property type="match status" value="1"/>
</dbReference>
<dbReference type="InterPro" id="IPR002539">
    <property type="entry name" value="MaoC-like_dom"/>
</dbReference>
<dbReference type="SUPFAM" id="SSF54637">
    <property type="entry name" value="Thioesterase/thiol ester dehydrase-isomerase"/>
    <property type="match status" value="1"/>
</dbReference>
<evidence type="ECO:0000256" key="1">
    <source>
        <dbReference type="ARBA" id="ARBA00005254"/>
    </source>
</evidence>
<evidence type="ECO:0000259" key="2">
    <source>
        <dbReference type="Pfam" id="PF01575"/>
    </source>
</evidence>
<evidence type="ECO:0000313" key="3">
    <source>
        <dbReference type="EMBL" id="NKX87025.1"/>
    </source>
</evidence>
<keyword evidence="4" id="KW-1185">Reference proteome</keyword>
<dbReference type="EMBL" id="JAAXOM010000001">
    <property type="protein sequence ID" value="NKX87025.1"/>
    <property type="molecule type" value="Genomic_DNA"/>
</dbReference>
<sequence>MIVGQESLFVNEEHPVTTNVLWLDDIAVGDRFRTATYDLGADAIVDFATEWDPQPFHLGEDSAKDTFFGGLAASGWHTAAITMRLLVTTGLPLATGIIGASIELAWPSPTRPGDRLHVELEVTDVRPSRSDPRRGFITATYDTLNQHGEVRQHTTARLLAFTRP</sequence>
<comment type="similarity">
    <text evidence="1">Belongs to the enoyl-CoA hydratase/isomerase family.</text>
</comment>
<dbReference type="Proteomes" id="UP000572007">
    <property type="component" value="Unassembled WGS sequence"/>
</dbReference>
<protein>
    <submittedName>
        <fullName evidence="3">MaoC family dehydratase</fullName>
    </submittedName>
</protein>
<dbReference type="AlphaFoldDB" id="A0A846W1X4"/>
<feature type="domain" description="MaoC-like" evidence="2">
    <location>
        <begin position="31"/>
        <end position="129"/>
    </location>
</feature>
<dbReference type="PANTHER" id="PTHR43664:SF1">
    <property type="entry name" value="BETA-METHYLMALYL-COA DEHYDRATASE"/>
    <property type="match status" value="1"/>
</dbReference>
<gene>
    <name evidence="3" type="ORF">HGA10_06825</name>
</gene>
<organism evidence="3 4">
    <name type="scientific">Nocardia coubleae</name>
    <dbReference type="NCBI Taxonomy" id="356147"/>
    <lineage>
        <taxon>Bacteria</taxon>
        <taxon>Bacillati</taxon>
        <taxon>Actinomycetota</taxon>
        <taxon>Actinomycetes</taxon>
        <taxon>Mycobacteriales</taxon>
        <taxon>Nocardiaceae</taxon>
        <taxon>Nocardia</taxon>
    </lineage>
</organism>
<evidence type="ECO:0000313" key="4">
    <source>
        <dbReference type="Proteomes" id="UP000572007"/>
    </source>
</evidence>